<dbReference type="Gene3D" id="1.10.260.40">
    <property type="entry name" value="lambda repressor-like DNA-binding domains"/>
    <property type="match status" value="1"/>
</dbReference>
<dbReference type="RefSeq" id="WP_138016646.1">
    <property type="nucleotide sequence ID" value="NZ_SULI01000014.1"/>
</dbReference>
<evidence type="ECO:0000256" key="1">
    <source>
        <dbReference type="ARBA" id="ARBA00023125"/>
    </source>
</evidence>
<dbReference type="SMART" id="SM00530">
    <property type="entry name" value="HTH_XRE"/>
    <property type="match status" value="1"/>
</dbReference>
<name>A0A4U7N2C2_9RHOB</name>
<dbReference type="InterPro" id="IPR001387">
    <property type="entry name" value="Cro/C1-type_HTH"/>
</dbReference>
<keyword evidence="4" id="KW-1185">Reference proteome</keyword>
<evidence type="ECO:0000313" key="3">
    <source>
        <dbReference type="EMBL" id="TKZ19316.1"/>
    </source>
</evidence>
<dbReference type="CDD" id="cd00093">
    <property type="entry name" value="HTH_XRE"/>
    <property type="match status" value="1"/>
</dbReference>
<protein>
    <submittedName>
        <fullName evidence="3">Helix-turn-helix transcriptional regulator</fullName>
    </submittedName>
</protein>
<dbReference type="PANTHER" id="PTHR46558">
    <property type="entry name" value="TRACRIPTIONAL REGULATORY PROTEIN-RELATED-RELATED"/>
    <property type="match status" value="1"/>
</dbReference>
<evidence type="ECO:0000259" key="2">
    <source>
        <dbReference type="PROSITE" id="PS50943"/>
    </source>
</evidence>
<reference evidence="3 4" key="1">
    <citation type="submission" date="2019-04" db="EMBL/GenBank/DDBJ databases">
        <title>Genome sequence of Pelagicola litoralis CL-ES2.</title>
        <authorList>
            <person name="Cao J."/>
        </authorList>
    </citation>
    <scope>NUCLEOTIDE SEQUENCE [LARGE SCALE GENOMIC DNA]</scope>
    <source>
        <strain evidence="3 4">CL-ES2</strain>
    </source>
</reference>
<dbReference type="AlphaFoldDB" id="A0A4U7N2C2"/>
<evidence type="ECO:0000313" key="4">
    <source>
        <dbReference type="Proteomes" id="UP000306575"/>
    </source>
</evidence>
<comment type="caution">
    <text evidence="3">The sequence shown here is derived from an EMBL/GenBank/DDBJ whole genome shotgun (WGS) entry which is preliminary data.</text>
</comment>
<dbReference type="PROSITE" id="PS50943">
    <property type="entry name" value="HTH_CROC1"/>
    <property type="match status" value="1"/>
</dbReference>
<dbReference type="EMBL" id="SULI01000014">
    <property type="protein sequence ID" value="TKZ19316.1"/>
    <property type="molecule type" value="Genomic_DNA"/>
</dbReference>
<dbReference type="PANTHER" id="PTHR46558:SF13">
    <property type="entry name" value="HTH-TYPE TRANSCRIPTIONAL REGULATOR IMMR"/>
    <property type="match status" value="1"/>
</dbReference>
<dbReference type="InterPro" id="IPR010982">
    <property type="entry name" value="Lambda_DNA-bd_dom_sf"/>
</dbReference>
<dbReference type="GO" id="GO:0003677">
    <property type="term" value="F:DNA binding"/>
    <property type="evidence" value="ECO:0007669"/>
    <property type="project" value="UniProtKB-KW"/>
</dbReference>
<feature type="domain" description="HTH cro/C1-type" evidence="2">
    <location>
        <begin position="26"/>
        <end position="80"/>
    </location>
</feature>
<dbReference type="OrthoDB" id="5659783at2"/>
<gene>
    <name evidence="3" type="ORF">FAP39_12025</name>
</gene>
<dbReference type="Proteomes" id="UP000306575">
    <property type="component" value="Unassembled WGS sequence"/>
</dbReference>
<dbReference type="SUPFAM" id="SSF47413">
    <property type="entry name" value="lambda repressor-like DNA-binding domains"/>
    <property type="match status" value="1"/>
</dbReference>
<proteinExistence type="predicted"/>
<accession>A0A4U7N2C2</accession>
<keyword evidence="1" id="KW-0238">DNA-binding</keyword>
<sequence>MADEFQEDDYQDHWYGDDVATFGDRLAAARLYARLSQGDLAKRLGVKKSTVVSWEDDLNEPRANKLQMMAGLLNVSIGWLLMGEGEGVGITPDETDIAEPDLAELMVEMRDIRTQMKKSGDRLALLEKKLRLKVQGMIAE</sequence>
<organism evidence="3 4">
    <name type="scientific">Shimia litoralis</name>
    <dbReference type="NCBI Taxonomy" id="420403"/>
    <lineage>
        <taxon>Bacteria</taxon>
        <taxon>Pseudomonadati</taxon>
        <taxon>Pseudomonadota</taxon>
        <taxon>Alphaproteobacteria</taxon>
        <taxon>Rhodobacterales</taxon>
        <taxon>Roseobacteraceae</taxon>
    </lineage>
</organism>
<dbReference type="Pfam" id="PF01381">
    <property type="entry name" value="HTH_3"/>
    <property type="match status" value="1"/>
</dbReference>